<dbReference type="CDD" id="cd03676">
    <property type="entry name" value="NUDIX_Tnr3_like"/>
    <property type="match status" value="1"/>
</dbReference>
<dbReference type="FunFam" id="3.90.79.10:FF:000019">
    <property type="entry name" value="Thiamin pyrophosphokinase, putative"/>
    <property type="match status" value="1"/>
</dbReference>
<dbReference type="InterPro" id="IPR000086">
    <property type="entry name" value="NUDIX_hydrolase_dom"/>
</dbReference>
<evidence type="ECO:0000256" key="1">
    <source>
        <dbReference type="ARBA" id="ARBA00003778"/>
    </source>
</evidence>
<comment type="caution">
    <text evidence="3">The sequence shown here is derived from an EMBL/GenBank/DDBJ whole genome shotgun (WGS) entry which is preliminary data.</text>
</comment>
<dbReference type="GO" id="GO:0044715">
    <property type="term" value="F:8-oxo-dGDP phosphatase activity"/>
    <property type="evidence" value="ECO:0007669"/>
    <property type="project" value="UniProtKB-ARBA"/>
</dbReference>
<dbReference type="Pfam" id="PF15916">
    <property type="entry name" value="DUF4743"/>
    <property type="match status" value="1"/>
</dbReference>
<dbReference type="Pfam" id="PF00293">
    <property type="entry name" value="NUDIX"/>
    <property type="match status" value="1"/>
</dbReference>
<dbReference type="AlphaFoldDB" id="A0A835Y8M2"/>
<proteinExistence type="predicted"/>
<protein>
    <recommendedName>
        <fullName evidence="2">Nudix hydrolase domain-containing protein</fullName>
    </recommendedName>
</protein>
<dbReference type="InterPro" id="IPR015797">
    <property type="entry name" value="NUDIX_hydrolase-like_dom_sf"/>
</dbReference>
<dbReference type="SUPFAM" id="SSF55811">
    <property type="entry name" value="Nudix"/>
    <property type="match status" value="1"/>
</dbReference>
<dbReference type="PANTHER" id="PTHR13622">
    <property type="entry name" value="THIAMIN PYROPHOSPHOKINASE"/>
    <property type="match status" value="1"/>
</dbReference>
<dbReference type="InterPro" id="IPR031804">
    <property type="entry name" value="DUF4743"/>
</dbReference>
<dbReference type="PANTHER" id="PTHR13622:SF8">
    <property type="entry name" value="THIAMIN PYROPHOSPHOKINASE 1"/>
    <property type="match status" value="1"/>
</dbReference>
<feature type="domain" description="Nudix hydrolase" evidence="2">
    <location>
        <begin position="125"/>
        <end position="268"/>
    </location>
</feature>
<sequence length="296" mass="32869">MKDLSGFVERLKECNADVHKAREFTPFIVDGKEVGKMRAGFVDIIRAYKDVFTLQRGREGFVGLAPELDTCEKRSQRVAEVLEALRKEGVITGWRDELYPVTASFYEEPVMLIERAAATHFGIKAYGIHVNGFVRDPQTGAIRLWVARRSPTKPNWPNKLDHIVAGGQPHGLIPRDNVLKECAEEAGIPPALAATARPVGAVSYTTVSASGYKPDVLFCYDLELPPDFVPVPQDGEVSEFTLRPLEEVADLVANTTEFKTNCNLVIIDFMVRHGYITPEMPGYLKLVSMLRSGDCS</sequence>
<evidence type="ECO:0000313" key="3">
    <source>
        <dbReference type="EMBL" id="KAG2497144.1"/>
    </source>
</evidence>
<reference evidence="3" key="1">
    <citation type="journal article" date="2020" name="bioRxiv">
        <title>Comparative genomics of Chlamydomonas.</title>
        <authorList>
            <person name="Craig R.J."/>
            <person name="Hasan A.R."/>
            <person name="Ness R.W."/>
            <person name="Keightley P.D."/>
        </authorList>
    </citation>
    <scope>NUCLEOTIDE SEQUENCE</scope>
    <source>
        <strain evidence="3">CCAP 11/70</strain>
    </source>
</reference>
<dbReference type="Gene3D" id="3.90.79.10">
    <property type="entry name" value="Nucleoside Triphosphate Pyrophosphohydrolase"/>
    <property type="match status" value="1"/>
</dbReference>
<evidence type="ECO:0000313" key="4">
    <source>
        <dbReference type="Proteomes" id="UP000612055"/>
    </source>
</evidence>
<evidence type="ECO:0000259" key="2">
    <source>
        <dbReference type="PROSITE" id="PS51462"/>
    </source>
</evidence>
<dbReference type="EMBL" id="JAEHOE010000015">
    <property type="protein sequence ID" value="KAG2497144.1"/>
    <property type="molecule type" value="Genomic_DNA"/>
</dbReference>
<organism evidence="3 4">
    <name type="scientific">Edaphochlamys debaryana</name>
    <dbReference type="NCBI Taxonomy" id="47281"/>
    <lineage>
        <taxon>Eukaryota</taxon>
        <taxon>Viridiplantae</taxon>
        <taxon>Chlorophyta</taxon>
        <taxon>core chlorophytes</taxon>
        <taxon>Chlorophyceae</taxon>
        <taxon>CS clade</taxon>
        <taxon>Chlamydomonadales</taxon>
        <taxon>Chlamydomonadales incertae sedis</taxon>
        <taxon>Edaphochlamys</taxon>
    </lineage>
</organism>
<comment type="function">
    <text evidence="1">Probably mediates the hydrolysis of some nucleoside diphosphate derivatives.</text>
</comment>
<dbReference type="OrthoDB" id="10261522at2759"/>
<accession>A0A835Y8M2</accession>
<dbReference type="Proteomes" id="UP000612055">
    <property type="component" value="Unassembled WGS sequence"/>
</dbReference>
<gene>
    <name evidence="3" type="ORF">HYH03_004735</name>
</gene>
<dbReference type="PROSITE" id="PS51462">
    <property type="entry name" value="NUDIX"/>
    <property type="match status" value="1"/>
</dbReference>
<keyword evidence="4" id="KW-1185">Reference proteome</keyword>
<name>A0A835Y8M2_9CHLO</name>